<evidence type="ECO:0000313" key="2">
    <source>
        <dbReference type="EMBL" id="QOW21750.1"/>
    </source>
</evidence>
<dbReference type="InterPro" id="IPR011250">
    <property type="entry name" value="OMP/PagP_B-barrel"/>
</dbReference>
<gene>
    <name evidence="2" type="ORF">INQ42_11035</name>
</gene>
<dbReference type="InterPro" id="IPR005618">
    <property type="entry name" value="OMPW"/>
</dbReference>
<dbReference type="EMBL" id="CP063657">
    <property type="protein sequence ID" value="QOW21750.1"/>
    <property type="molecule type" value="Genomic_DNA"/>
</dbReference>
<feature type="signal peptide" evidence="1">
    <location>
        <begin position="1"/>
        <end position="23"/>
    </location>
</feature>
<keyword evidence="3" id="KW-1185">Reference proteome</keyword>
<accession>A0A7S6UK83</accession>
<proteinExistence type="predicted"/>
<dbReference type="PANTHER" id="PTHR36920:SF1">
    <property type="entry name" value="OUTER MEMBRANE PROTEIN W"/>
    <property type="match status" value="1"/>
</dbReference>
<sequence length="216" mass="23060">MIRFRHLSVALLGAMAIAPTAFAQDTSYDSTNDGKRFAVVGGFAVSEPTSDPTIAGASTQFDGGTAATLSASWYFHENFAVEAWGAADKFDHRVRDANNYKIGSVESQPYALSAQYHFGNSEQIVRPFLGLGYYESNFDNETPEPTGPLAGQRIGVETAKGAMATAGLDVTLSPSWFARADLRYLHGDSDVKVNGDKVGNAKLNPVVVGLGLGVRF</sequence>
<name>A0A7S6UK83_9GAMM</name>
<dbReference type="RefSeq" id="WP_194034308.1">
    <property type="nucleotide sequence ID" value="NZ_CP063657.1"/>
</dbReference>
<feature type="chain" id="PRO_5045826126" evidence="1">
    <location>
        <begin position="24"/>
        <end position="216"/>
    </location>
</feature>
<keyword evidence="1" id="KW-0732">Signal</keyword>
<reference evidence="2 3" key="1">
    <citation type="submission" date="2020-10" db="EMBL/GenBank/DDBJ databases">
        <title>complete genome sequencing of Lysobacter sp. H23M41.</title>
        <authorList>
            <person name="Bae J.-W."/>
            <person name="Lee S.-Y."/>
        </authorList>
    </citation>
    <scope>NUCLEOTIDE SEQUENCE [LARGE SCALE GENOMIC DNA]</scope>
    <source>
        <strain evidence="2 3">H23M41</strain>
    </source>
</reference>
<dbReference type="Gene3D" id="2.40.160.20">
    <property type="match status" value="1"/>
</dbReference>
<organism evidence="2 3">
    <name type="scientific">Novilysobacter avium</name>
    <dbReference type="NCBI Taxonomy" id="2781023"/>
    <lineage>
        <taxon>Bacteria</taxon>
        <taxon>Pseudomonadati</taxon>
        <taxon>Pseudomonadota</taxon>
        <taxon>Gammaproteobacteria</taxon>
        <taxon>Lysobacterales</taxon>
        <taxon>Lysobacteraceae</taxon>
        <taxon>Novilysobacter</taxon>
    </lineage>
</organism>
<dbReference type="Pfam" id="PF03922">
    <property type="entry name" value="OmpW"/>
    <property type="match status" value="1"/>
</dbReference>
<dbReference type="Proteomes" id="UP000593932">
    <property type="component" value="Chromosome"/>
</dbReference>
<evidence type="ECO:0000313" key="3">
    <source>
        <dbReference type="Proteomes" id="UP000593932"/>
    </source>
</evidence>
<dbReference type="PANTHER" id="PTHR36920">
    <property type="match status" value="1"/>
</dbReference>
<dbReference type="SUPFAM" id="SSF56925">
    <property type="entry name" value="OMPA-like"/>
    <property type="match status" value="1"/>
</dbReference>
<protein>
    <submittedName>
        <fullName evidence="2">OmpW family protein</fullName>
    </submittedName>
</protein>
<evidence type="ECO:0000256" key="1">
    <source>
        <dbReference type="SAM" id="SignalP"/>
    </source>
</evidence>